<reference evidence="2" key="2">
    <citation type="submission" date="2025-08" db="UniProtKB">
        <authorList>
            <consortium name="Ensembl"/>
        </authorList>
    </citation>
    <scope>IDENTIFICATION</scope>
</reference>
<dbReference type="PANTHER" id="PTHR43591">
    <property type="entry name" value="METHYLTRANSFERASE"/>
    <property type="match status" value="1"/>
</dbReference>
<dbReference type="Ensembl" id="ENSACAT00000011506.4">
    <property type="protein sequence ID" value="ENSACAP00000011270.3"/>
    <property type="gene ID" value="ENSACAG00000011516.4"/>
</dbReference>
<dbReference type="AlphaFoldDB" id="H9GHQ3"/>
<evidence type="ECO:0000259" key="1">
    <source>
        <dbReference type="Pfam" id="PF13649"/>
    </source>
</evidence>
<dbReference type="CDD" id="cd02440">
    <property type="entry name" value="AdoMet_MTases"/>
    <property type="match status" value="1"/>
</dbReference>
<dbReference type="Bgee" id="ENSACAG00000011516">
    <property type="expression patterns" value="Expressed in kidney and 10 other cell types or tissues"/>
</dbReference>
<dbReference type="GeneID" id="100565012"/>
<dbReference type="PANTHER" id="PTHR43591:SF101">
    <property type="entry name" value="METHYLTRANSFERASE-LIKE PROTEIN 27"/>
    <property type="match status" value="1"/>
</dbReference>
<dbReference type="OrthoDB" id="3647at2759"/>
<gene>
    <name evidence="2" type="primary">mettl27</name>
</gene>
<protein>
    <recommendedName>
        <fullName evidence="1">Methyltransferase domain-containing protein</fullName>
    </recommendedName>
</protein>
<dbReference type="InterPro" id="IPR041698">
    <property type="entry name" value="Methyltransf_25"/>
</dbReference>
<keyword evidence="3" id="KW-1185">Reference proteome</keyword>
<dbReference type="STRING" id="28377.ENSACAP00000011270"/>
<dbReference type="Gene3D" id="3.40.50.150">
    <property type="entry name" value="Vaccinia Virus protein VP39"/>
    <property type="match status" value="1"/>
</dbReference>
<reference evidence="2" key="1">
    <citation type="submission" date="2009-12" db="EMBL/GenBank/DDBJ databases">
        <title>The Genome Sequence of Anolis carolinensis (Green Anole Lizard).</title>
        <authorList>
            <consortium name="The Genome Sequencing Platform"/>
            <person name="Di Palma F."/>
            <person name="Alfoldi J."/>
            <person name="Heiman D."/>
            <person name="Young S."/>
            <person name="Grabherr M."/>
            <person name="Johnson J."/>
            <person name="Lander E.S."/>
            <person name="Lindblad-Toh K."/>
        </authorList>
    </citation>
    <scope>NUCLEOTIDE SEQUENCE [LARGE SCALE GENOMIC DNA]</scope>
    <source>
        <strain evidence="2">JBL SC #1</strain>
    </source>
</reference>
<dbReference type="Pfam" id="PF13649">
    <property type="entry name" value="Methyltransf_25"/>
    <property type="match status" value="1"/>
</dbReference>
<accession>H9GHQ3</accession>
<evidence type="ECO:0000313" key="3">
    <source>
        <dbReference type="Proteomes" id="UP000001646"/>
    </source>
</evidence>
<dbReference type="GeneTree" id="ENSGT00530000063975"/>
<dbReference type="InParanoid" id="H9GHQ3"/>
<evidence type="ECO:0000313" key="2">
    <source>
        <dbReference type="Ensembl" id="ENSACAP00000011270.3"/>
    </source>
</evidence>
<dbReference type="SUPFAM" id="SSF53335">
    <property type="entry name" value="S-adenosyl-L-methionine-dependent methyltransferases"/>
    <property type="match status" value="1"/>
</dbReference>
<dbReference type="eggNOG" id="KOG1541">
    <property type="taxonomic scope" value="Eukaryota"/>
</dbReference>
<dbReference type="CTD" id="155368"/>
<dbReference type="Proteomes" id="UP000001646">
    <property type="component" value="Unplaced"/>
</dbReference>
<proteinExistence type="predicted"/>
<reference evidence="2" key="3">
    <citation type="submission" date="2025-09" db="UniProtKB">
        <authorList>
            <consortium name="Ensembl"/>
        </authorList>
    </citation>
    <scope>IDENTIFICATION</scope>
</reference>
<feature type="domain" description="Methyltransferase" evidence="1">
    <location>
        <begin position="83"/>
        <end position="174"/>
    </location>
</feature>
<dbReference type="HOGENOM" id="CLU_090201_4_0_1"/>
<name>H9GHQ3_ANOCA</name>
<dbReference type="KEGG" id="acs:100565012"/>
<sequence length="249" mass="27248">MGSQGRGQAGNCRRMAMAVTLSEVRRRVAQVHQGADLEQQLRFYDAWAAEYDEDVSVLEYGAPRFAAACLAAAFGDDPQEALVLDVACGTGRVAQELHTAGFRHFHGLDGSPGMLELARRKDLYQDLKQCLLGQEGLPSPEGCYDAVVIVGALSEGQVPVNVVPELLRVAKPGGFVCMTTRNNRSSLPYKTILEKVLADLEQKGLWEKMAAEGIERWERATSEEESGPGLEYISGVVYLYRKKGRTSVP</sequence>
<organism evidence="2 3">
    <name type="scientific">Anolis carolinensis</name>
    <name type="common">Green anole</name>
    <name type="synonym">American chameleon</name>
    <dbReference type="NCBI Taxonomy" id="28377"/>
    <lineage>
        <taxon>Eukaryota</taxon>
        <taxon>Metazoa</taxon>
        <taxon>Chordata</taxon>
        <taxon>Craniata</taxon>
        <taxon>Vertebrata</taxon>
        <taxon>Euteleostomi</taxon>
        <taxon>Lepidosauria</taxon>
        <taxon>Squamata</taxon>
        <taxon>Bifurcata</taxon>
        <taxon>Unidentata</taxon>
        <taxon>Episquamata</taxon>
        <taxon>Toxicofera</taxon>
        <taxon>Iguania</taxon>
        <taxon>Dactyloidae</taxon>
        <taxon>Anolis</taxon>
    </lineage>
</organism>
<dbReference type="InterPro" id="IPR029063">
    <property type="entry name" value="SAM-dependent_MTases_sf"/>
</dbReference>